<keyword evidence="3" id="KW-1185">Reference proteome</keyword>
<name>A0ABR2S241_9ROSI</name>
<dbReference type="InterPro" id="IPR044621">
    <property type="entry name" value="NEDD1"/>
</dbReference>
<dbReference type="EMBL" id="JBBPBN010000017">
    <property type="protein sequence ID" value="KAK9019317.1"/>
    <property type="molecule type" value="Genomic_DNA"/>
</dbReference>
<protein>
    <submittedName>
        <fullName evidence="2">Uncharacterized protein</fullName>
    </submittedName>
</protein>
<feature type="compositionally biased region" description="Low complexity" evidence="1">
    <location>
        <begin position="42"/>
        <end position="52"/>
    </location>
</feature>
<feature type="region of interest" description="Disordered" evidence="1">
    <location>
        <begin position="1"/>
        <end position="72"/>
    </location>
</feature>
<evidence type="ECO:0000313" key="2">
    <source>
        <dbReference type="EMBL" id="KAK9019317.1"/>
    </source>
</evidence>
<dbReference type="Proteomes" id="UP001396334">
    <property type="component" value="Unassembled WGS sequence"/>
</dbReference>
<dbReference type="PANTHER" id="PTHR45096:SF1">
    <property type="entry name" value="PROTEIN NEDD1"/>
    <property type="match status" value="1"/>
</dbReference>
<accession>A0ABR2S241</accession>
<comment type="caution">
    <text evidence="2">The sequence shown here is derived from an EMBL/GenBank/DDBJ whole genome shotgun (WGS) entry which is preliminary data.</text>
</comment>
<evidence type="ECO:0000313" key="3">
    <source>
        <dbReference type="Proteomes" id="UP001396334"/>
    </source>
</evidence>
<reference evidence="2 3" key="1">
    <citation type="journal article" date="2024" name="G3 (Bethesda)">
        <title>Genome assembly of Hibiscus sabdariffa L. provides insights into metabolisms of medicinal natural products.</title>
        <authorList>
            <person name="Kim T."/>
        </authorList>
    </citation>
    <scope>NUCLEOTIDE SEQUENCE [LARGE SCALE GENOMIC DNA]</scope>
    <source>
        <strain evidence="2">TK-2024</strain>
        <tissue evidence="2">Old leaves</tissue>
    </source>
</reference>
<evidence type="ECO:0000256" key="1">
    <source>
        <dbReference type="SAM" id="MobiDB-lite"/>
    </source>
</evidence>
<dbReference type="PANTHER" id="PTHR45096">
    <property type="entry name" value="PROTEIN NEDD1"/>
    <property type="match status" value="1"/>
</dbReference>
<sequence length="151" mass="15857">MSDKFNHLRQLPSRFGMPASGGLTTSSIYSGQDQSSTPHQTSISSLTSSNPSYENLGPRDVSSNQANSLGLPEHFSGSMSALSFGSKGITGAGSLDSPKLASLALPRRFSTYAERVSTTAAFSDGTSHLVASPKIKKTGVETREELSNSLL</sequence>
<gene>
    <name evidence="2" type="ORF">V6N11_053843</name>
</gene>
<proteinExistence type="predicted"/>
<organism evidence="2 3">
    <name type="scientific">Hibiscus sabdariffa</name>
    <name type="common">roselle</name>
    <dbReference type="NCBI Taxonomy" id="183260"/>
    <lineage>
        <taxon>Eukaryota</taxon>
        <taxon>Viridiplantae</taxon>
        <taxon>Streptophyta</taxon>
        <taxon>Embryophyta</taxon>
        <taxon>Tracheophyta</taxon>
        <taxon>Spermatophyta</taxon>
        <taxon>Magnoliopsida</taxon>
        <taxon>eudicotyledons</taxon>
        <taxon>Gunneridae</taxon>
        <taxon>Pentapetalae</taxon>
        <taxon>rosids</taxon>
        <taxon>malvids</taxon>
        <taxon>Malvales</taxon>
        <taxon>Malvaceae</taxon>
        <taxon>Malvoideae</taxon>
        <taxon>Hibiscus</taxon>
    </lineage>
</organism>
<feature type="compositionally biased region" description="Polar residues" evidence="1">
    <location>
        <begin position="22"/>
        <end position="41"/>
    </location>
</feature>